<dbReference type="Proteomes" id="UP000198823">
    <property type="component" value="Unassembled WGS sequence"/>
</dbReference>
<dbReference type="EMBL" id="FNAR01000026">
    <property type="protein sequence ID" value="SDE87701.1"/>
    <property type="molecule type" value="Genomic_DNA"/>
</dbReference>
<dbReference type="InterPro" id="IPR005025">
    <property type="entry name" value="FMN_Rdtase-like_dom"/>
</dbReference>
<evidence type="ECO:0000313" key="6">
    <source>
        <dbReference type="EMBL" id="SDE87701.1"/>
    </source>
</evidence>
<feature type="domain" description="NADPH-dependent FMN reductase-like" evidence="4">
    <location>
        <begin position="1"/>
        <end position="145"/>
    </location>
</feature>
<dbReference type="PANTHER" id="PTHR43408">
    <property type="entry name" value="FMN REDUCTASE (NADPH)"/>
    <property type="match status" value="1"/>
</dbReference>
<proteinExistence type="predicted"/>
<dbReference type="RefSeq" id="WP_092098715.1">
    <property type="nucleotide sequence ID" value="NZ_FNAR01000026.1"/>
</dbReference>
<dbReference type="InterPro" id="IPR029039">
    <property type="entry name" value="Flavoprotein-like_sf"/>
</dbReference>
<name>A0A1G7GHX4_9BACL</name>
<keyword evidence="8" id="KW-1185">Reference proteome</keyword>
<gene>
    <name evidence="5" type="ORF">EJA12_10910</name>
    <name evidence="6" type="ORF">SAMN04488126_12639</name>
</gene>
<reference evidence="6 7" key="1">
    <citation type="submission" date="2016-10" db="EMBL/GenBank/DDBJ databases">
        <authorList>
            <person name="de Groot N.N."/>
        </authorList>
    </citation>
    <scope>NUCLEOTIDE SEQUENCE [LARGE SCALE GENOMIC DNA]</scope>
    <source>
        <strain evidence="6 7">CGMCC 1.6762</strain>
    </source>
</reference>
<sequence length="181" mass="20055">MKLVGVSGTLAGEKTAVAVSSVLAAVRHLDPGIQTELIDLRDFEIEFAAGLPLAAYNEDTWNVVQKILSADFLVFGTPIYQASLTGALKNLFDHLPEHAFRNKVTGMVATGLTDKHFLVLNYHLGSILSYFKGLIPTNNVFILNDSFDIETDELTDMQMKERVGKLAKEMIDLQRGIMKRE</sequence>
<dbReference type="Proteomes" id="UP000272481">
    <property type="component" value="Unassembled WGS sequence"/>
</dbReference>
<protein>
    <submittedName>
        <fullName evidence="6">FMN reductase</fullName>
    </submittedName>
    <submittedName>
        <fullName evidence="5">NADPH-dependent oxidoreductase</fullName>
    </submittedName>
</protein>
<keyword evidence="2" id="KW-0288">FMN</keyword>
<evidence type="ECO:0000313" key="7">
    <source>
        <dbReference type="Proteomes" id="UP000198823"/>
    </source>
</evidence>
<keyword evidence="3" id="KW-0560">Oxidoreductase</keyword>
<dbReference type="AlphaFoldDB" id="A0A1G7GHX4"/>
<dbReference type="OrthoDB" id="1643408at2"/>
<dbReference type="STRING" id="426756.SAMN04488126_12639"/>
<accession>A0A1G7GHX4</accession>
<dbReference type="SUPFAM" id="SSF52218">
    <property type="entry name" value="Flavoproteins"/>
    <property type="match status" value="1"/>
</dbReference>
<evidence type="ECO:0000313" key="5">
    <source>
        <dbReference type="EMBL" id="RSK29716.1"/>
    </source>
</evidence>
<evidence type="ECO:0000256" key="2">
    <source>
        <dbReference type="ARBA" id="ARBA00022643"/>
    </source>
</evidence>
<dbReference type="Pfam" id="PF03358">
    <property type="entry name" value="FMN_red"/>
    <property type="match status" value="1"/>
</dbReference>
<evidence type="ECO:0000256" key="1">
    <source>
        <dbReference type="ARBA" id="ARBA00022630"/>
    </source>
</evidence>
<organism evidence="6 7">
    <name type="scientific">Bhargavaea beijingensis</name>
    <dbReference type="NCBI Taxonomy" id="426756"/>
    <lineage>
        <taxon>Bacteria</taxon>
        <taxon>Bacillati</taxon>
        <taxon>Bacillota</taxon>
        <taxon>Bacilli</taxon>
        <taxon>Bacillales</taxon>
        <taxon>Caryophanaceae</taxon>
        <taxon>Bhargavaea</taxon>
    </lineage>
</organism>
<evidence type="ECO:0000259" key="4">
    <source>
        <dbReference type="Pfam" id="PF03358"/>
    </source>
</evidence>
<dbReference type="GO" id="GO:0016491">
    <property type="term" value="F:oxidoreductase activity"/>
    <property type="evidence" value="ECO:0007669"/>
    <property type="project" value="UniProtKB-KW"/>
</dbReference>
<dbReference type="InterPro" id="IPR051814">
    <property type="entry name" value="NAD(P)H-dep_FMN_reductase"/>
</dbReference>
<evidence type="ECO:0000256" key="3">
    <source>
        <dbReference type="ARBA" id="ARBA00023002"/>
    </source>
</evidence>
<reference evidence="5 8" key="2">
    <citation type="submission" date="2018-12" db="EMBL/GenBank/DDBJ databases">
        <title>Comparitive functional genomics of dry heat resistant strains isolated from the viking spacecraft.</title>
        <authorList>
            <person name="Seuylemezian A."/>
            <person name="Vaishampayan P."/>
        </authorList>
    </citation>
    <scope>NUCLEOTIDE SEQUENCE [LARGE SCALE GENOMIC DNA]</scope>
    <source>
        <strain evidence="5 8">M6-11</strain>
    </source>
</reference>
<dbReference type="EMBL" id="RWGW01000017">
    <property type="protein sequence ID" value="RSK29716.1"/>
    <property type="molecule type" value="Genomic_DNA"/>
</dbReference>
<keyword evidence="1" id="KW-0285">Flavoprotein</keyword>
<dbReference type="Gene3D" id="3.40.50.360">
    <property type="match status" value="1"/>
</dbReference>
<evidence type="ECO:0000313" key="8">
    <source>
        <dbReference type="Proteomes" id="UP000272481"/>
    </source>
</evidence>
<dbReference type="PANTHER" id="PTHR43408:SF2">
    <property type="entry name" value="FMN REDUCTASE (NADPH)"/>
    <property type="match status" value="1"/>
</dbReference>